<keyword evidence="5" id="KW-0722">Serine protease inhibitor</keyword>
<feature type="domain" description="Subtilisin inhibitor" evidence="9">
    <location>
        <begin position="70"/>
        <end position="117"/>
    </location>
</feature>
<evidence type="ECO:0000256" key="8">
    <source>
        <dbReference type="SAM" id="SignalP"/>
    </source>
</evidence>
<feature type="compositionally biased region" description="Low complexity" evidence="7">
    <location>
        <begin position="40"/>
        <end position="53"/>
    </location>
</feature>
<evidence type="ECO:0000256" key="5">
    <source>
        <dbReference type="ARBA" id="ARBA00022900"/>
    </source>
</evidence>
<accession>A0A7W8QNE9</accession>
<dbReference type="InterPro" id="IPR036819">
    <property type="entry name" value="Subtilisin_inhibitor-like_sf"/>
</dbReference>
<dbReference type="PROSITE" id="PS51257">
    <property type="entry name" value="PROKAR_LIPOPROTEIN"/>
    <property type="match status" value="1"/>
</dbReference>
<dbReference type="EMBL" id="JACHDB010000001">
    <property type="protein sequence ID" value="MBB5433663.1"/>
    <property type="molecule type" value="Genomic_DNA"/>
</dbReference>
<dbReference type="GO" id="GO:0005576">
    <property type="term" value="C:extracellular region"/>
    <property type="evidence" value="ECO:0007669"/>
    <property type="project" value="UniProtKB-SubCell"/>
</dbReference>
<evidence type="ECO:0000256" key="4">
    <source>
        <dbReference type="ARBA" id="ARBA00022690"/>
    </source>
</evidence>
<keyword evidence="6" id="KW-1015">Disulfide bond</keyword>
<dbReference type="Proteomes" id="UP000572635">
    <property type="component" value="Unassembled WGS sequence"/>
</dbReference>
<dbReference type="InterPro" id="IPR023549">
    <property type="entry name" value="Subtilisin_inhibitor"/>
</dbReference>
<evidence type="ECO:0000256" key="7">
    <source>
        <dbReference type="SAM" id="MobiDB-lite"/>
    </source>
</evidence>
<dbReference type="PROSITE" id="PS00999">
    <property type="entry name" value="SSI"/>
    <property type="match status" value="1"/>
</dbReference>
<reference evidence="10 11" key="1">
    <citation type="submission" date="2020-08" db="EMBL/GenBank/DDBJ databases">
        <title>Sequencing the genomes of 1000 actinobacteria strains.</title>
        <authorList>
            <person name="Klenk H.-P."/>
        </authorList>
    </citation>
    <scope>NUCLEOTIDE SEQUENCE [LARGE SCALE GENOMIC DNA]</scope>
    <source>
        <strain evidence="10 11">DSM 44551</strain>
    </source>
</reference>
<dbReference type="RefSeq" id="WP_184393610.1">
    <property type="nucleotide sequence ID" value="NZ_BAAAJD010000189.1"/>
</dbReference>
<keyword evidence="8" id="KW-0732">Signal</keyword>
<evidence type="ECO:0000259" key="9">
    <source>
        <dbReference type="Pfam" id="PF00720"/>
    </source>
</evidence>
<evidence type="ECO:0000256" key="2">
    <source>
        <dbReference type="ARBA" id="ARBA00010472"/>
    </source>
</evidence>
<dbReference type="Gene3D" id="3.30.350.10">
    <property type="entry name" value="Subtilisin inhibitor-like"/>
    <property type="match status" value="1"/>
</dbReference>
<gene>
    <name evidence="10" type="ORF">HDA36_003747</name>
</gene>
<sequence length="158" mass="16294">MRTQIRATALARSSALAALLFTAAACGGGSTEVAAPADDPSTVPSESPSPETELSIEIDYQEDPGQGEAPEPESWTLTCSPAGGDHPDPEAACAALEEVGAEGFEEVPEDSMCTHIMGGPETARVTGHLGETEIDTEFNKAGGCELDRYDKMGAVLAP</sequence>
<feature type="chain" id="PRO_5039489279" description="Subtilisin inhibitor domain-containing protein" evidence="8">
    <location>
        <begin position="18"/>
        <end position="158"/>
    </location>
</feature>
<keyword evidence="3" id="KW-0964">Secreted</keyword>
<comment type="caution">
    <text evidence="10">The sequence shown here is derived from an EMBL/GenBank/DDBJ whole genome shotgun (WGS) entry which is preliminary data.</text>
</comment>
<evidence type="ECO:0000313" key="10">
    <source>
        <dbReference type="EMBL" id="MBB5433663.1"/>
    </source>
</evidence>
<evidence type="ECO:0000256" key="1">
    <source>
        <dbReference type="ARBA" id="ARBA00004613"/>
    </source>
</evidence>
<keyword evidence="4" id="KW-0646">Protease inhibitor</keyword>
<proteinExistence type="inferred from homology"/>
<protein>
    <recommendedName>
        <fullName evidence="9">Subtilisin inhibitor domain-containing protein</fullName>
    </recommendedName>
</protein>
<organism evidence="10 11">
    <name type="scientific">Nocardiopsis composta</name>
    <dbReference type="NCBI Taxonomy" id="157465"/>
    <lineage>
        <taxon>Bacteria</taxon>
        <taxon>Bacillati</taxon>
        <taxon>Actinomycetota</taxon>
        <taxon>Actinomycetes</taxon>
        <taxon>Streptosporangiales</taxon>
        <taxon>Nocardiopsidaceae</taxon>
        <taxon>Nocardiopsis</taxon>
    </lineage>
</organism>
<comment type="subcellular location">
    <subcellularLocation>
        <location evidence="1">Secreted</location>
    </subcellularLocation>
</comment>
<dbReference type="Pfam" id="PF00720">
    <property type="entry name" value="SSI"/>
    <property type="match status" value="1"/>
</dbReference>
<dbReference type="InterPro" id="IPR020054">
    <property type="entry name" value="Prot_inh_SSI_I16_CS"/>
</dbReference>
<feature type="region of interest" description="Disordered" evidence="7">
    <location>
        <begin position="29"/>
        <end position="90"/>
    </location>
</feature>
<feature type="signal peptide" evidence="8">
    <location>
        <begin position="1"/>
        <end position="17"/>
    </location>
</feature>
<dbReference type="AlphaFoldDB" id="A0A7W8QNE9"/>
<name>A0A7W8QNE9_9ACTN</name>
<dbReference type="GO" id="GO:0004867">
    <property type="term" value="F:serine-type endopeptidase inhibitor activity"/>
    <property type="evidence" value="ECO:0007669"/>
    <property type="project" value="UniProtKB-KW"/>
</dbReference>
<evidence type="ECO:0000313" key="11">
    <source>
        <dbReference type="Proteomes" id="UP000572635"/>
    </source>
</evidence>
<keyword evidence="11" id="KW-1185">Reference proteome</keyword>
<evidence type="ECO:0000256" key="6">
    <source>
        <dbReference type="ARBA" id="ARBA00023157"/>
    </source>
</evidence>
<dbReference type="SUPFAM" id="SSF55399">
    <property type="entry name" value="Subtilisin inhibitor"/>
    <property type="match status" value="1"/>
</dbReference>
<comment type="similarity">
    <text evidence="2">Belongs to the protease inhibitor I16 (SSI) family.</text>
</comment>
<evidence type="ECO:0000256" key="3">
    <source>
        <dbReference type="ARBA" id="ARBA00022525"/>
    </source>
</evidence>